<gene>
    <name evidence="6" type="ORF">RUM43_002554</name>
</gene>
<evidence type="ECO:0000256" key="4">
    <source>
        <dbReference type="ARBA" id="ARBA00022833"/>
    </source>
</evidence>
<evidence type="ECO:0000256" key="1">
    <source>
        <dbReference type="ARBA" id="ARBA00022723"/>
    </source>
</evidence>
<keyword evidence="4" id="KW-0862">Zinc</keyword>
<evidence type="ECO:0000259" key="5">
    <source>
        <dbReference type="SMART" id="SM01175"/>
    </source>
</evidence>
<proteinExistence type="predicted"/>
<dbReference type="Pfam" id="PF13901">
    <property type="entry name" value="RH_dom"/>
    <property type="match status" value="1"/>
</dbReference>
<organism evidence="6 7">
    <name type="scientific">Polyplax serrata</name>
    <name type="common">Common mouse louse</name>
    <dbReference type="NCBI Taxonomy" id="468196"/>
    <lineage>
        <taxon>Eukaryota</taxon>
        <taxon>Metazoa</taxon>
        <taxon>Ecdysozoa</taxon>
        <taxon>Arthropoda</taxon>
        <taxon>Hexapoda</taxon>
        <taxon>Insecta</taxon>
        <taxon>Pterygota</taxon>
        <taxon>Neoptera</taxon>
        <taxon>Paraneoptera</taxon>
        <taxon>Psocodea</taxon>
        <taxon>Troctomorpha</taxon>
        <taxon>Phthiraptera</taxon>
        <taxon>Anoplura</taxon>
        <taxon>Polyplacidae</taxon>
        <taxon>Polyplax</taxon>
    </lineage>
</organism>
<accession>A0AAN8PCX1</accession>
<dbReference type="EMBL" id="JAWJWE010000036">
    <property type="protein sequence ID" value="KAK6628738.1"/>
    <property type="molecule type" value="Genomic_DNA"/>
</dbReference>
<evidence type="ECO:0000313" key="7">
    <source>
        <dbReference type="Proteomes" id="UP001372834"/>
    </source>
</evidence>
<name>A0AAN8PCX1_POLSC</name>
<evidence type="ECO:0000313" key="6">
    <source>
        <dbReference type="EMBL" id="KAK6628738.1"/>
    </source>
</evidence>
<dbReference type="GO" id="GO:0008270">
    <property type="term" value="F:zinc ion binding"/>
    <property type="evidence" value="ECO:0007669"/>
    <property type="project" value="UniProtKB-KW"/>
</dbReference>
<dbReference type="InterPro" id="IPR051366">
    <property type="entry name" value="DEF8"/>
</dbReference>
<dbReference type="PANTHER" id="PTHR12326:SF3">
    <property type="entry name" value="DIFFERENTIALLY EXPRESSED IN FDCP 8 HOMOLOG"/>
    <property type="match status" value="1"/>
</dbReference>
<sequence>MTTPPANLPEGETTTPDEDFEILDASNVSLCSVSAETYLSLPEELLGLSTVNDVENAIQRCKNMILTKTEDTEERKWLVRRLIELRIRLENLREVHDQNAIETNINENKKVILECNYKCHVKCLDQVCRVCAHVLVTEKPTYIYDICPQAENGLANQNYRCAECLAHTSISYNSVEPRLCDYTGKYYCSTCHWNSTSVIPARVILNWDFEERVVCRSSKQILNLMSKLPILKLEELNPVLFACIEELGVELRQQLMQIKKYLTSCKSALEEQLLWQSNDKVHFLENEDTYSLQDLFELRTGELVKYLNKLRDCFIRHIKVDCEASDL</sequence>
<dbReference type="PANTHER" id="PTHR12326">
    <property type="entry name" value="PLECKSTRIN HOMOLOGY DOMAIN CONTAINING PROTEIN"/>
    <property type="match status" value="1"/>
</dbReference>
<reference evidence="6 7" key="1">
    <citation type="submission" date="2023-10" db="EMBL/GenBank/DDBJ databases">
        <title>Genomes of two closely related lineages of the louse Polyplax serrata with different host specificities.</title>
        <authorList>
            <person name="Martinu J."/>
            <person name="Tarabai H."/>
            <person name="Stefka J."/>
            <person name="Hypsa V."/>
        </authorList>
    </citation>
    <scope>NUCLEOTIDE SEQUENCE [LARGE SCALE GENOMIC DNA]</scope>
    <source>
        <strain evidence="6">HR10_N</strain>
    </source>
</reference>
<keyword evidence="1" id="KW-0479">Metal-binding</keyword>
<dbReference type="AlphaFoldDB" id="A0AAN8PCX1"/>
<comment type="caution">
    <text evidence="6">The sequence shown here is derived from an EMBL/GenBank/DDBJ whole genome shotgun (WGS) entry which is preliminary data.</text>
</comment>
<evidence type="ECO:0000256" key="2">
    <source>
        <dbReference type="ARBA" id="ARBA00022737"/>
    </source>
</evidence>
<dbReference type="SMART" id="SM01175">
    <property type="entry name" value="DUF4206"/>
    <property type="match status" value="1"/>
</dbReference>
<keyword evidence="3" id="KW-0863">Zinc-finger</keyword>
<dbReference type="Proteomes" id="UP001372834">
    <property type="component" value="Unassembled WGS sequence"/>
</dbReference>
<feature type="domain" description="Rubicon Homology" evidence="5">
    <location>
        <begin position="178"/>
        <end position="326"/>
    </location>
</feature>
<protein>
    <recommendedName>
        <fullName evidence="5">Rubicon Homology domain-containing protein</fullName>
    </recommendedName>
</protein>
<keyword evidence="2" id="KW-0677">Repeat</keyword>
<evidence type="ECO:0000256" key="3">
    <source>
        <dbReference type="ARBA" id="ARBA00022771"/>
    </source>
</evidence>
<dbReference type="InterPro" id="IPR025258">
    <property type="entry name" value="RH_dom"/>
</dbReference>